<keyword evidence="2" id="KW-1185">Reference proteome</keyword>
<name>A0A5C2H6H9_9CAUD</name>
<evidence type="ECO:0000313" key="1">
    <source>
        <dbReference type="EMBL" id="QEP29893.1"/>
    </source>
</evidence>
<accession>A0A5C2H6H9</accession>
<evidence type="ECO:0000313" key="2">
    <source>
        <dbReference type="Proteomes" id="UP000322838"/>
    </source>
</evidence>
<proteinExistence type="predicted"/>
<organism evidence="1 2">
    <name type="scientific">Sinorhizobium phage ort11</name>
    <dbReference type="NCBI Taxonomy" id="2599764"/>
    <lineage>
        <taxon>Viruses</taxon>
        <taxon>Duplodnaviria</taxon>
        <taxon>Heunggongvirae</taxon>
        <taxon>Uroviricota</taxon>
        <taxon>Caudoviricetes</taxon>
        <taxon>Schitoviridae</taxon>
        <taxon>Huelvavirus</taxon>
        <taxon>Huelvavirus ort11</taxon>
    </lineage>
</organism>
<dbReference type="EMBL" id="MN228696">
    <property type="protein sequence ID" value="QEP29893.1"/>
    <property type="molecule type" value="Genomic_DNA"/>
</dbReference>
<dbReference type="Proteomes" id="UP000322838">
    <property type="component" value="Segment"/>
</dbReference>
<gene>
    <name evidence="1" type="ORF">Smphiort11_095</name>
</gene>
<reference evidence="2" key="1">
    <citation type="submission" date="2019-07" db="EMBL/GenBank/DDBJ databases">
        <authorList>
            <person name="Cubo M.T."/>
            <person name="Espuny M.D.R."/>
            <person name="Balsanelli E."/>
        </authorList>
    </citation>
    <scope>NUCLEOTIDE SEQUENCE [LARGE SCALE GENOMIC DNA]</scope>
</reference>
<protein>
    <submittedName>
        <fullName evidence="1">Uncharacterized protein</fullName>
    </submittedName>
</protein>
<sequence>MKLYFCWEQTYTGTWQPVVFHDELPDKSSQGHNPPRTPAHLVPEVCISNQEPVFGKLTRMFPCPEHS</sequence>